<organism evidence="3 4">
    <name type="scientific">Jimgerdemannia flammicorona</name>
    <dbReference type="NCBI Taxonomy" id="994334"/>
    <lineage>
        <taxon>Eukaryota</taxon>
        <taxon>Fungi</taxon>
        <taxon>Fungi incertae sedis</taxon>
        <taxon>Mucoromycota</taxon>
        <taxon>Mucoromycotina</taxon>
        <taxon>Endogonomycetes</taxon>
        <taxon>Endogonales</taxon>
        <taxon>Endogonaceae</taxon>
        <taxon>Jimgerdemannia</taxon>
    </lineage>
</organism>
<reference evidence="3 4" key="1">
    <citation type="journal article" date="2018" name="New Phytol.">
        <title>Phylogenomics of Endogonaceae and evolution of mycorrhizas within Mucoromycota.</title>
        <authorList>
            <person name="Chang Y."/>
            <person name="Desiro A."/>
            <person name="Na H."/>
            <person name="Sandor L."/>
            <person name="Lipzen A."/>
            <person name="Clum A."/>
            <person name="Barry K."/>
            <person name="Grigoriev I.V."/>
            <person name="Martin F.M."/>
            <person name="Stajich J.E."/>
            <person name="Smith M.E."/>
            <person name="Bonito G."/>
            <person name="Spatafora J.W."/>
        </authorList>
    </citation>
    <scope>NUCLEOTIDE SEQUENCE [LARGE SCALE GENOMIC DNA]</scope>
    <source>
        <strain evidence="3 4">GMNB39</strain>
    </source>
</reference>
<sequence length="206" mass="23616">MDEHTSTLAKHDGTKYELKKRKNRKSDDLNQLRSALTKIRDQKSRNAGRTWRRISGIRNKGGGGEIDSAEYQKSNDSNLFLLRSLIDRVPAQKLELERNIEDSEQQCDRLRDMRPQWDTLEKAEAENNVNVCQFESASEIRQLEQDLRISGSTKTIDDCQRECGELQIRSVNSRGLNKENLAMEREISVKANGVHSLDATTLVQRS</sequence>
<keyword evidence="4" id="KW-1185">Reference proteome</keyword>
<gene>
    <name evidence="3" type="ORF">BC936DRAFT_146118</name>
</gene>
<evidence type="ECO:0000313" key="4">
    <source>
        <dbReference type="Proteomes" id="UP000268093"/>
    </source>
</evidence>
<evidence type="ECO:0000313" key="3">
    <source>
        <dbReference type="EMBL" id="RUP47113.1"/>
    </source>
</evidence>
<keyword evidence="1" id="KW-0175">Coiled coil</keyword>
<evidence type="ECO:0000256" key="1">
    <source>
        <dbReference type="SAM" id="Coils"/>
    </source>
</evidence>
<dbReference type="Proteomes" id="UP000268093">
    <property type="component" value="Unassembled WGS sequence"/>
</dbReference>
<feature type="region of interest" description="Disordered" evidence="2">
    <location>
        <begin position="1"/>
        <end position="48"/>
    </location>
</feature>
<evidence type="ECO:0000256" key="2">
    <source>
        <dbReference type="SAM" id="MobiDB-lite"/>
    </source>
</evidence>
<feature type="compositionally biased region" description="Basic and acidic residues" evidence="2">
    <location>
        <begin position="1"/>
        <end position="17"/>
    </location>
</feature>
<dbReference type="EMBL" id="RBNI01004958">
    <property type="protein sequence ID" value="RUP47113.1"/>
    <property type="molecule type" value="Genomic_DNA"/>
</dbReference>
<feature type="coiled-coil region" evidence="1">
    <location>
        <begin position="86"/>
        <end position="113"/>
    </location>
</feature>
<proteinExistence type="predicted"/>
<name>A0A433D8F8_9FUNG</name>
<protein>
    <submittedName>
        <fullName evidence="3">Uncharacterized protein</fullName>
    </submittedName>
</protein>
<comment type="caution">
    <text evidence="3">The sequence shown here is derived from an EMBL/GenBank/DDBJ whole genome shotgun (WGS) entry which is preliminary data.</text>
</comment>
<dbReference type="AlphaFoldDB" id="A0A433D8F8"/>
<accession>A0A433D8F8</accession>